<evidence type="ECO:0000256" key="1">
    <source>
        <dbReference type="SAM" id="Phobius"/>
    </source>
</evidence>
<dbReference type="EMBL" id="JAODBU010000004">
    <property type="protein sequence ID" value="MCT7398371.1"/>
    <property type="molecule type" value="Genomic_DNA"/>
</dbReference>
<keyword evidence="3" id="KW-1185">Reference proteome</keyword>
<keyword evidence="1" id="KW-0472">Membrane</keyword>
<dbReference type="RefSeq" id="WP_022088000.1">
    <property type="nucleotide sequence ID" value="NZ_JAODBU010000004.1"/>
</dbReference>
<keyword evidence="1" id="KW-0812">Transmembrane</keyword>
<keyword evidence="1" id="KW-1133">Transmembrane helix</keyword>
<evidence type="ECO:0000313" key="3">
    <source>
        <dbReference type="Proteomes" id="UP001431199"/>
    </source>
</evidence>
<proteinExistence type="predicted"/>
<gene>
    <name evidence="2" type="ORF">N5B56_04605</name>
</gene>
<sequence length="57" mass="5954">MDIFLQEHGKTIFIAVCILLLVGVAYVVGPIISDAIKGIVNSYAGSVTFNSVAGKIS</sequence>
<dbReference type="Proteomes" id="UP001431199">
    <property type="component" value="Unassembled WGS sequence"/>
</dbReference>
<name>A0ABT2M0F5_9FIRM</name>
<evidence type="ECO:0000313" key="2">
    <source>
        <dbReference type="EMBL" id="MCT7398371.1"/>
    </source>
</evidence>
<feature type="transmembrane region" description="Helical" evidence="1">
    <location>
        <begin position="12"/>
        <end position="32"/>
    </location>
</feature>
<accession>A0ABT2M0F5</accession>
<reference evidence="2" key="1">
    <citation type="submission" date="2022-09" db="EMBL/GenBank/DDBJ databases">
        <title>Eubacterium sp. LFL-14 isolated from human feces.</title>
        <authorList>
            <person name="Liu F."/>
        </authorList>
    </citation>
    <scope>NUCLEOTIDE SEQUENCE</scope>
    <source>
        <strain evidence="2">LFL-14</strain>
    </source>
</reference>
<protein>
    <submittedName>
        <fullName evidence="2">Uncharacterized protein</fullName>
    </submittedName>
</protein>
<comment type="caution">
    <text evidence="2">The sequence shown here is derived from an EMBL/GenBank/DDBJ whole genome shotgun (WGS) entry which is preliminary data.</text>
</comment>
<organism evidence="2 3">
    <name type="scientific">Eubacterium album</name>
    <dbReference type="NCBI Taxonomy" id="2978477"/>
    <lineage>
        <taxon>Bacteria</taxon>
        <taxon>Bacillati</taxon>
        <taxon>Bacillota</taxon>
        <taxon>Clostridia</taxon>
        <taxon>Eubacteriales</taxon>
        <taxon>Eubacteriaceae</taxon>
        <taxon>Eubacterium</taxon>
    </lineage>
</organism>